<gene>
    <name evidence="2" type="ORF">AVEN_216569_1</name>
</gene>
<evidence type="ECO:0000313" key="3">
    <source>
        <dbReference type="Proteomes" id="UP000499080"/>
    </source>
</evidence>
<accession>A0A4Y2G2G2</accession>
<name>A0A4Y2G2G2_ARAVE</name>
<reference evidence="2 3" key="1">
    <citation type="journal article" date="2019" name="Sci. Rep.">
        <title>Orb-weaving spider Araneus ventricosus genome elucidates the spidroin gene catalogue.</title>
        <authorList>
            <person name="Kono N."/>
            <person name="Nakamura H."/>
            <person name="Ohtoshi R."/>
            <person name="Moran D.A.P."/>
            <person name="Shinohara A."/>
            <person name="Yoshida Y."/>
            <person name="Fujiwara M."/>
            <person name="Mori M."/>
            <person name="Tomita M."/>
            <person name="Arakawa K."/>
        </authorList>
    </citation>
    <scope>NUCLEOTIDE SEQUENCE [LARGE SCALE GENOMIC DNA]</scope>
</reference>
<sequence length="93" mass="10808">MYLLQEGLDREAVFGIRTRPQYSFLLQRPSFRNSRMPRQVGVTVLMVTYDLTCNRPIYREDIQWNRVTNMEPSSPEAESLPLGHCCPQTTSLT</sequence>
<dbReference type="Proteomes" id="UP000499080">
    <property type="component" value="Unassembled WGS sequence"/>
</dbReference>
<proteinExistence type="predicted"/>
<evidence type="ECO:0000256" key="1">
    <source>
        <dbReference type="SAM" id="MobiDB-lite"/>
    </source>
</evidence>
<organism evidence="2 3">
    <name type="scientific">Araneus ventricosus</name>
    <name type="common">Orbweaver spider</name>
    <name type="synonym">Epeira ventricosa</name>
    <dbReference type="NCBI Taxonomy" id="182803"/>
    <lineage>
        <taxon>Eukaryota</taxon>
        <taxon>Metazoa</taxon>
        <taxon>Ecdysozoa</taxon>
        <taxon>Arthropoda</taxon>
        <taxon>Chelicerata</taxon>
        <taxon>Arachnida</taxon>
        <taxon>Araneae</taxon>
        <taxon>Araneomorphae</taxon>
        <taxon>Entelegynae</taxon>
        <taxon>Araneoidea</taxon>
        <taxon>Araneidae</taxon>
        <taxon>Araneus</taxon>
    </lineage>
</organism>
<comment type="caution">
    <text evidence="2">The sequence shown here is derived from an EMBL/GenBank/DDBJ whole genome shotgun (WGS) entry which is preliminary data.</text>
</comment>
<evidence type="ECO:0000313" key="2">
    <source>
        <dbReference type="EMBL" id="GBM46855.1"/>
    </source>
</evidence>
<feature type="region of interest" description="Disordered" evidence="1">
    <location>
        <begin position="70"/>
        <end position="93"/>
    </location>
</feature>
<dbReference type="AlphaFoldDB" id="A0A4Y2G2G2"/>
<protein>
    <submittedName>
        <fullName evidence="2">Uncharacterized protein</fullName>
    </submittedName>
</protein>
<dbReference type="EMBL" id="BGPR01001156">
    <property type="protein sequence ID" value="GBM46855.1"/>
    <property type="molecule type" value="Genomic_DNA"/>
</dbReference>
<keyword evidence="3" id="KW-1185">Reference proteome</keyword>